<keyword evidence="2" id="KW-1133">Transmembrane helix</keyword>
<sequence length="67" mass="7017">MVDNDRPAVTRGDGAGQLRSRPIPTGNRSARITALFPLATVLLKVFLATLLVTGLFGIVPGEGDLIS</sequence>
<keyword evidence="2" id="KW-0472">Membrane</keyword>
<keyword evidence="2" id="KW-0812">Transmembrane</keyword>
<evidence type="ECO:0000256" key="1">
    <source>
        <dbReference type="SAM" id="MobiDB-lite"/>
    </source>
</evidence>
<accession>A0A6J4V5J5</accession>
<feature type="transmembrane region" description="Helical" evidence="2">
    <location>
        <begin position="35"/>
        <end position="59"/>
    </location>
</feature>
<evidence type="ECO:0000256" key="2">
    <source>
        <dbReference type="SAM" id="Phobius"/>
    </source>
</evidence>
<dbReference type="EMBL" id="CADCWH010000367">
    <property type="protein sequence ID" value="CAA9568682.1"/>
    <property type="molecule type" value="Genomic_DNA"/>
</dbReference>
<reference evidence="3" key="1">
    <citation type="submission" date="2020-02" db="EMBL/GenBank/DDBJ databases">
        <authorList>
            <person name="Meier V. D."/>
        </authorList>
    </citation>
    <scope>NUCLEOTIDE SEQUENCE</scope>
    <source>
        <strain evidence="3">AVDCRST_MAG70</strain>
    </source>
</reference>
<evidence type="ECO:0000313" key="3">
    <source>
        <dbReference type="EMBL" id="CAA9568682.1"/>
    </source>
</evidence>
<feature type="region of interest" description="Disordered" evidence="1">
    <location>
        <begin position="1"/>
        <end position="24"/>
    </location>
</feature>
<proteinExistence type="predicted"/>
<gene>
    <name evidence="3" type="ORF">AVDCRST_MAG70-2287</name>
</gene>
<protein>
    <submittedName>
        <fullName evidence="3">Uncharacterized protein</fullName>
    </submittedName>
</protein>
<dbReference type="AlphaFoldDB" id="A0A6J4V5J5"/>
<name>A0A6J4V5J5_9BACT</name>
<organism evidence="3">
    <name type="scientific">uncultured Thermomicrobiales bacterium</name>
    <dbReference type="NCBI Taxonomy" id="1645740"/>
    <lineage>
        <taxon>Bacteria</taxon>
        <taxon>Pseudomonadati</taxon>
        <taxon>Thermomicrobiota</taxon>
        <taxon>Thermomicrobia</taxon>
        <taxon>Thermomicrobiales</taxon>
        <taxon>environmental samples</taxon>
    </lineage>
</organism>